<protein>
    <submittedName>
        <fullName evidence="2">CHASE2 domain-containing sensor protein</fullName>
    </submittedName>
</protein>
<dbReference type="AlphaFoldDB" id="A0A7W5FSY6"/>
<dbReference type="Proteomes" id="UP000541535">
    <property type="component" value="Unassembled WGS sequence"/>
</dbReference>
<accession>A0A7W5FSY6</accession>
<evidence type="ECO:0000313" key="2">
    <source>
        <dbReference type="EMBL" id="MBB3118250.1"/>
    </source>
</evidence>
<gene>
    <name evidence="2" type="ORF">FHS03_001281</name>
</gene>
<feature type="transmembrane region" description="Helical" evidence="1">
    <location>
        <begin position="12"/>
        <end position="29"/>
    </location>
</feature>
<keyword evidence="1" id="KW-0472">Membrane</keyword>
<proteinExistence type="predicted"/>
<evidence type="ECO:0000256" key="1">
    <source>
        <dbReference type="SAM" id="Phobius"/>
    </source>
</evidence>
<name>A0A7W5FSY6_9BURK</name>
<organism evidence="2 3">
    <name type="scientific">Pseudoduganella violacea</name>
    <dbReference type="NCBI Taxonomy" id="1715466"/>
    <lineage>
        <taxon>Bacteria</taxon>
        <taxon>Pseudomonadati</taxon>
        <taxon>Pseudomonadota</taxon>
        <taxon>Betaproteobacteria</taxon>
        <taxon>Burkholderiales</taxon>
        <taxon>Oxalobacteraceae</taxon>
        <taxon>Telluria group</taxon>
        <taxon>Pseudoduganella</taxon>
    </lineage>
</organism>
<keyword evidence="3" id="KW-1185">Reference proteome</keyword>
<evidence type="ECO:0000313" key="3">
    <source>
        <dbReference type="Proteomes" id="UP000541535"/>
    </source>
</evidence>
<dbReference type="EMBL" id="JACHXD010000003">
    <property type="protein sequence ID" value="MBB3118250.1"/>
    <property type="molecule type" value="Genomic_DNA"/>
</dbReference>
<sequence>MSINQGLVDRCVHILMIAGLLIATGMVYFGIAGWIVLIPALAGLTGLGRALLPSAAQARRYG</sequence>
<reference evidence="2 3" key="1">
    <citation type="submission" date="2020-08" db="EMBL/GenBank/DDBJ databases">
        <title>Genomic Encyclopedia of Type Strains, Phase III (KMG-III): the genomes of soil and plant-associated and newly described type strains.</title>
        <authorList>
            <person name="Whitman W."/>
        </authorList>
    </citation>
    <scope>NUCLEOTIDE SEQUENCE [LARGE SCALE GENOMIC DNA]</scope>
    <source>
        <strain evidence="2 3">CECT 8897</strain>
    </source>
</reference>
<comment type="caution">
    <text evidence="2">The sequence shown here is derived from an EMBL/GenBank/DDBJ whole genome shotgun (WGS) entry which is preliminary data.</text>
</comment>
<keyword evidence="1" id="KW-0812">Transmembrane</keyword>
<dbReference type="RefSeq" id="WP_050408363.1">
    <property type="nucleotide sequence ID" value="NZ_JACHXD010000003.1"/>
</dbReference>
<keyword evidence="1" id="KW-1133">Transmembrane helix</keyword>